<protein>
    <submittedName>
        <fullName evidence="1">Uncharacterized protein</fullName>
    </submittedName>
</protein>
<dbReference type="EnsemblMetazoa" id="OVOC2566.1">
    <property type="protein sequence ID" value="OVOC2566.1"/>
    <property type="gene ID" value="WBGene00239375"/>
</dbReference>
<organism evidence="1 2">
    <name type="scientific">Onchocerca volvulus</name>
    <dbReference type="NCBI Taxonomy" id="6282"/>
    <lineage>
        <taxon>Eukaryota</taxon>
        <taxon>Metazoa</taxon>
        <taxon>Ecdysozoa</taxon>
        <taxon>Nematoda</taxon>
        <taxon>Chromadorea</taxon>
        <taxon>Rhabditida</taxon>
        <taxon>Spirurina</taxon>
        <taxon>Spiruromorpha</taxon>
        <taxon>Filarioidea</taxon>
        <taxon>Onchocercidae</taxon>
        <taxon>Onchocerca</taxon>
    </lineage>
</organism>
<name>A0A8R1XUN8_ONCVO</name>
<accession>A0A8R1XUN8</accession>
<dbReference type="Proteomes" id="UP000024404">
    <property type="component" value="Unassembled WGS sequence"/>
</dbReference>
<dbReference type="EMBL" id="CMVM020000075">
    <property type="status" value="NOT_ANNOTATED_CDS"/>
    <property type="molecule type" value="Genomic_DNA"/>
</dbReference>
<reference evidence="2" key="1">
    <citation type="submission" date="2013-10" db="EMBL/GenBank/DDBJ databases">
        <title>Genome sequencing of Onchocerca volvulus.</title>
        <authorList>
            <person name="Cotton J."/>
            <person name="Tsai J."/>
            <person name="Stanley E."/>
            <person name="Tracey A."/>
            <person name="Holroyd N."/>
            <person name="Lustigman S."/>
            <person name="Berriman M."/>
        </authorList>
    </citation>
    <scope>NUCLEOTIDE SEQUENCE</scope>
</reference>
<reference evidence="1" key="2">
    <citation type="submission" date="2022-06" db="UniProtKB">
        <authorList>
            <consortium name="EnsemblMetazoa"/>
        </authorList>
    </citation>
    <scope>IDENTIFICATION</scope>
</reference>
<dbReference type="AlphaFoldDB" id="A0A8R1XUN8"/>
<sequence>MEKAKAHITNNMYTQLKGCCFVVLYIILFLPTFPKIRAATNNFSFCSWRFDITFNRSQKLRNDEEVIRRLDCSSTDGNYKCSAGARITVKIGAGIVSFVRSKIHRNYCFWRDDLN</sequence>
<keyword evidence="2" id="KW-1185">Reference proteome</keyword>
<evidence type="ECO:0000313" key="2">
    <source>
        <dbReference type="Proteomes" id="UP000024404"/>
    </source>
</evidence>
<evidence type="ECO:0000313" key="1">
    <source>
        <dbReference type="EnsemblMetazoa" id="OVOC2566.1"/>
    </source>
</evidence>
<proteinExistence type="predicted"/>